<protein>
    <submittedName>
        <fullName evidence="2">Uncharacterized protein</fullName>
    </submittedName>
</protein>
<keyword evidence="3" id="KW-1185">Reference proteome</keyword>
<accession>A0AAV7NL10</accession>
<name>A0AAV7NL10_PLEWA</name>
<dbReference type="AlphaFoldDB" id="A0AAV7NL10"/>
<gene>
    <name evidence="2" type="ORF">NDU88_003561</name>
</gene>
<evidence type="ECO:0000256" key="1">
    <source>
        <dbReference type="SAM" id="MobiDB-lite"/>
    </source>
</evidence>
<proteinExistence type="predicted"/>
<feature type="compositionally biased region" description="Polar residues" evidence="1">
    <location>
        <begin position="100"/>
        <end position="127"/>
    </location>
</feature>
<reference evidence="2" key="1">
    <citation type="journal article" date="2022" name="bioRxiv">
        <title>Sequencing and chromosome-scale assembly of the giantPleurodeles waltlgenome.</title>
        <authorList>
            <person name="Brown T."/>
            <person name="Elewa A."/>
            <person name="Iarovenko S."/>
            <person name="Subramanian E."/>
            <person name="Araus A.J."/>
            <person name="Petzold A."/>
            <person name="Susuki M."/>
            <person name="Suzuki K.-i.T."/>
            <person name="Hayashi T."/>
            <person name="Toyoda A."/>
            <person name="Oliveira C."/>
            <person name="Osipova E."/>
            <person name="Leigh N.D."/>
            <person name="Simon A."/>
            <person name="Yun M.H."/>
        </authorList>
    </citation>
    <scope>NUCLEOTIDE SEQUENCE</scope>
    <source>
        <strain evidence="2">20211129_DDA</strain>
        <tissue evidence="2">Liver</tissue>
    </source>
</reference>
<comment type="caution">
    <text evidence="2">The sequence shown here is derived from an EMBL/GenBank/DDBJ whole genome shotgun (WGS) entry which is preliminary data.</text>
</comment>
<dbReference type="Proteomes" id="UP001066276">
    <property type="component" value="Chromosome 8"/>
</dbReference>
<evidence type="ECO:0000313" key="2">
    <source>
        <dbReference type="EMBL" id="KAJ1115337.1"/>
    </source>
</evidence>
<evidence type="ECO:0000313" key="3">
    <source>
        <dbReference type="Proteomes" id="UP001066276"/>
    </source>
</evidence>
<feature type="region of interest" description="Disordered" evidence="1">
    <location>
        <begin position="171"/>
        <end position="193"/>
    </location>
</feature>
<dbReference type="EMBL" id="JANPWB010000012">
    <property type="protein sequence ID" value="KAJ1115337.1"/>
    <property type="molecule type" value="Genomic_DNA"/>
</dbReference>
<feature type="region of interest" description="Disordered" evidence="1">
    <location>
        <begin position="100"/>
        <end position="145"/>
    </location>
</feature>
<organism evidence="2 3">
    <name type="scientific">Pleurodeles waltl</name>
    <name type="common">Iberian ribbed newt</name>
    <dbReference type="NCBI Taxonomy" id="8319"/>
    <lineage>
        <taxon>Eukaryota</taxon>
        <taxon>Metazoa</taxon>
        <taxon>Chordata</taxon>
        <taxon>Craniata</taxon>
        <taxon>Vertebrata</taxon>
        <taxon>Euteleostomi</taxon>
        <taxon>Amphibia</taxon>
        <taxon>Batrachia</taxon>
        <taxon>Caudata</taxon>
        <taxon>Salamandroidea</taxon>
        <taxon>Salamandridae</taxon>
        <taxon>Pleurodelinae</taxon>
        <taxon>Pleurodeles</taxon>
    </lineage>
</organism>
<sequence length="217" mass="24464">MINNHNCSLGMLKILIKYARKEVEALAIQIDTSVQTLKERCTPKVFEHETSSLNERLTKLEEEIMAKKQRKYQRDEADYEQSQILTFRRRFDHLRGSSMLQAVRQQSERQQSITTGTAQVSTVGSEKQSSESDTGESDGSNQSEVESVKCNILKEFDLMAQGRLNIQRGRGAQGYRGRGRGARGGNTNQRGGTKHGEIINVMRIRTRGQQASNQGTN</sequence>